<sequence length="69" mass="7908">MSSQGHCICRNKYLSLICGLKNFLKKIHIISYENHGNRRPSVSLITIEDSEPINVNNTKINEVVHSDRE</sequence>
<evidence type="ECO:0000313" key="1">
    <source>
        <dbReference type="EMBL" id="GBB83808.1"/>
    </source>
</evidence>
<proteinExistence type="predicted"/>
<organism evidence="1 2">
    <name type="scientific">Rhizophagus clarus</name>
    <dbReference type="NCBI Taxonomy" id="94130"/>
    <lineage>
        <taxon>Eukaryota</taxon>
        <taxon>Fungi</taxon>
        <taxon>Fungi incertae sedis</taxon>
        <taxon>Mucoromycota</taxon>
        <taxon>Glomeromycotina</taxon>
        <taxon>Glomeromycetes</taxon>
        <taxon>Glomerales</taxon>
        <taxon>Glomeraceae</taxon>
        <taxon>Rhizophagus</taxon>
    </lineage>
</organism>
<evidence type="ECO:0000313" key="2">
    <source>
        <dbReference type="Proteomes" id="UP000247702"/>
    </source>
</evidence>
<keyword evidence="2" id="KW-1185">Reference proteome</keyword>
<gene>
    <name evidence="1" type="ORF">RclHR1_10470013</name>
</gene>
<protein>
    <submittedName>
        <fullName evidence="1">Uncharacterized protein</fullName>
    </submittedName>
</protein>
<name>A0A2Z6QSV8_9GLOM</name>
<reference evidence="1 2" key="1">
    <citation type="submission" date="2017-11" db="EMBL/GenBank/DDBJ databases">
        <title>The genome of Rhizophagus clarus HR1 reveals common genetic basis of auxotrophy among arbuscular mycorrhizal fungi.</title>
        <authorList>
            <person name="Kobayashi Y."/>
        </authorList>
    </citation>
    <scope>NUCLEOTIDE SEQUENCE [LARGE SCALE GENOMIC DNA]</scope>
    <source>
        <strain evidence="1 2">HR1</strain>
    </source>
</reference>
<accession>A0A2Z6QSV8</accession>
<dbReference type="AlphaFoldDB" id="A0A2Z6QSV8"/>
<dbReference type="Proteomes" id="UP000247702">
    <property type="component" value="Unassembled WGS sequence"/>
</dbReference>
<dbReference type="EMBL" id="BEXD01000055">
    <property type="protein sequence ID" value="GBB83808.1"/>
    <property type="molecule type" value="Genomic_DNA"/>
</dbReference>
<comment type="caution">
    <text evidence="1">The sequence shown here is derived from an EMBL/GenBank/DDBJ whole genome shotgun (WGS) entry which is preliminary data.</text>
</comment>